<organism evidence="2 3">
    <name type="scientific">Actinokineospora soli</name>
    <dbReference type="NCBI Taxonomy" id="1048753"/>
    <lineage>
        <taxon>Bacteria</taxon>
        <taxon>Bacillati</taxon>
        <taxon>Actinomycetota</taxon>
        <taxon>Actinomycetes</taxon>
        <taxon>Pseudonocardiales</taxon>
        <taxon>Pseudonocardiaceae</taxon>
        <taxon>Actinokineospora</taxon>
    </lineage>
</organism>
<dbReference type="EMBL" id="JBHTEY010000004">
    <property type="protein sequence ID" value="MFC7617266.1"/>
    <property type="molecule type" value="Genomic_DNA"/>
</dbReference>
<dbReference type="SUPFAM" id="SSF53474">
    <property type="entry name" value="alpha/beta-Hydrolases"/>
    <property type="match status" value="1"/>
</dbReference>
<evidence type="ECO:0000256" key="1">
    <source>
        <dbReference type="SAM" id="MobiDB-lite"/>
    </source>
</evidence>
<accession>A0ABW2TUV8</accession>
<evidence type="ECO:0000313" key="3">
    <source>
        <dbReference type="Proteomes" id="UP001596512"/>
    </source>
</evidence>
<gene>
    <name evidence="2" type="ORF">ACFQV2_31435</name>
</gene>
<dbReference type="PANTHER" id="PTHR34853:SF1">
    <property type="entry name" value="LIPASE 5"/>
    <property type="match status" value="1"/>
</dbReference>
<comment type="caution">
    <text evidence="2">The sequence shown here is derived from an EMBL/GenBank/DDBJ whole genome shotgun (WGS) entry which is preliminary data.</text>
</comment>
<dbReference type="Gene3D" id="3.40.50.1820">
    <property type="entry name" value="alpha/beta hydrolase"/>
    <property type="match status" value="1"/>
</dbReference>
<dbReference type="PIRSF" id="PIRSF029171">
    <property type="entry name" value="Esterase_LipA"/>
    <property type="match status" value="1"/>
</dbReference>
<dbReference type="PANTHER" id="PTHR34853">
    <property type="match status" value="1"/>
</dbReference>
<protein>
    <submittedName>
        <fullName evidence="2">Lipase family protein</fullName>
    </submittedName>
</protein>
<proteinExistence type="predicted"/>
<sequence length="393" mass="40449">MRGGDHRDPHRGGTAVAADDVYTAPVPLPAGQPGDVIKSAPASFNGATATKVQYLTRDAKDQAVAVSGLVLVPTAPWTGPGQRPIVGFAPFTFGMGAQCAPSKTLTGQGGDIVSSVQGQFVSALLGKGFAVAQTDYIGPWVSGQGEHPYVMRASAGRAVLDGIRAAQRLPGGNLPTGGPVGVYGYSEGGGGAAAAIELASTYAPELKMVAGYAGAPPADLHVLSSSLDGGFYAAFLGFALIGIHRTYPEAGMLDLANQKGAQMFVEASKTCTMDAVFKFSFTQTSTLTKSGKPVSSFIAQEPFKSIVAQNRLGTVKPAAPMLVESSPMDDVIPNKVVKQLVADWCGQGGTVKYQDLTTFSPFFSHVMGAFSGMGSGANYLADRFAGKPAPNSC</sequence>
<evidence type="ECO:0000313" key="2">
    <source>
        <dbReference type="EMBL" id="MFC7617266.1"/>
    </source>
</evidence>
<feature type="compositionally biased region" description="Basic and acidic residues" evidence="1">
    <location>
        <begin position="1"/>
        <end position="11"/>
    </location>
</feature>
<name>A0ABW2TUV8_9PSEU</name>
<dbReference type="InterPro" id="IPR029058">
    <property type="entry name" value="AB_hydrolase_fold"/>
</dbReference>
<dbReference type="Proteomes" id="UP001596512">
    <property type="component" value="Unassembled WGS sequence"/>
</dbReference>
<dbReference type="Pfam" id="PF03583">
    <property type="entry name" value="LIP"/>
    <property type="match status" value="1"/>
</dbReference>
<dbReference type="Gene3D" id="1.10.260.130">
    <property type="match status" value="1"/>
</dbReference>
<feature type="region of interest" description="Disordered" evidence="1">
    <location>
        <begin position="1"/>
        <end position="20"/>
    </location>
</feature>
<keyword evidence="3" id="KW-1185">Reference proteome</keyword>
<dbReference type="InterPro" id="IPR005152">
    <property type="entry name" value="Lipase_secreted"/>
</dbReference>
<reference evidence="3" key="1">
    <citation type="journal article" date="2019" name="Int. J. Syst. Evol. Microbiol.">
        <title>The Global Catalogue of Microorganisms (GCM) 10K type strain sequencing project: providing services to taxonomists for standard genome sequencing and annotation.</title>
        <authorList>
            <consortium name="The Broad Institute Genomics Platform"/>
            <consortium name="The Broad Institute Genome Sequencing Center for Infectious Disease"/>
            <person name="Wu L."/>
            <person name="Ma J."/>
        </authorList>
    </citation>
    <scope>NUCLEOTIDE SEQUENCE [LARGE SCALE GENOMIC DNA]</scope>
    <source>
        <strain evidence="3">JCM 17695</strain>
    </source>
</reference>